<evidence type="ECO:0000313" key="2">
    <source>
        <dbReference type="Proteomes" id="UP000479756"/>
    </source>
</evidence>
<proteinExistence type="predicted"/>
<dbReference type="Proteomes" id="UP000479756">
    <property type="component" value="Unassembled WGS sequence"/>
</dbReference>
<organism evidence="1 2">
    <name type="scientific">Galbitalea soli</name>
    <dbReference type="NCBI Taxonomy" id="1268042"/>
    <lineage>
        <taxon>Bacteria</taxon>
        <taxon>Bacillati</taxon>
        <taxon>Actinomycetota</taxon>
        <taxon>Actinomycetes</taxon>
        <taxon>Micrococcales</taxon>
        <taxon>Microbacteriaceae</taxon>
        <taxon>Galbitalea</taxon>
    </lineage>
</organism>
<dbReference type="AlphaFoldDB" id="A0A7C9TP35"/>
<dbReference type="RefSeq" id="WP_163472120.1">
    <property type="nucleotide sequence ID" value="NZ_JAAGWZ010000001.1"/>
</dbReference>
<dbReference type="Pfam" id="PF11209">
    <property type="entry name" value="LmeA"/>
    <property type="match status" value="1"/>
</dbReference>
<evidence type="ECO:0000313" key="1">
    <source>
        <dbReference type="EMBL" id="NEM90476.1"/>
    </source>
</evidence>
<protein>
    <submittedName>
        <fullName evidence="1">DUF2993 domain-containing protein</fullName>
    </submittedName>
</protein>
<reference evidence="1 2" key="1">
    <citation type="journal article" date="2014" name="Int. J. Syst. Evol. Microbiol.">
        <title>Description of Galbitalea soli gen. nov., sp. nov., and Frondihabitans sucicola sp. nov.</title>
        <authorList>
            <person name="Kim S.J."/>
            <person name="Lim J.M."/>
            <person name="Ahn J.H."/>
            <person name="Weon H.Y."/>
            <person name="Hamada M."/>
            <person name="Suzuki K."/>
            <person name="Ahn T.Y."/>
            <person name="Kwon S.W."/>
        </authorList>
    </citation>
    <scope>NUCLEOTIDE SEQUENCE [LARGE SCALE GENOMIC DNA]</scope>
    <source>
        <strain evidence="1 2">NBRC 108727</strain>
    </source>
</reference>
<accession>A0A7C9TP35</accession>
<sequence>MTTTTTIIRPAPRRSHRGRRVVIALLIVVAVLAAAAVAAEVFARQYADNYVRSSVVKGLGLPSEKLVHVDLGGGSVILQAIAGRIDRARVTVDSLTIDSLRASAVVTATGVPLDTAKPLRTLHIDATVTQASLAAVIEKNAGVAAPTVSLPGRVVRIATTLTIFGTRVPVALDLAPSASKGDLVFTPDAVILNGSRLSIAQVKAGIAGSVIGQIVSAQRLCVANALPKALTLDSVAVTSGRLVIGLQGDGAKLSAAEFATRGSCPSNG</sequence>
<dbReference type="InterPro" id="IPR021373">
    <property type="entry name" value="DUF2993"/>
</dbReference>
<name>A0A7C9TP35_9MICO</name>
<dbReference type="EMBL" id="JAAGWZ010000001">
    <property type="protein sequence ID" value="NEM90476.1"/>
    <property type="molecule type" value="Genomic_DNA"/>
</dbReference>
<keyword evidence="2" id="KW-1185">Reference proteome</keyword>
<comment type="caution">
    <text evidence="1">The sequence shown here is derived from an EMBL/GenBank/DDBJ whole genome shotgun (WGS) entry which is preliminary data.</text>
</comment>
<gene>
    <name evidence="1" type="ORF">G3T37_03800</name>
</gene>